<evidence type="ECO:0000313" key="1">
    <source>
        <dbReference type="EMBL" id="MBO0349081.1"/>
    </source>
</evidence>
<evidence type="ECO:0000313" key="2">
    <source>
        <dbReference type="Proteomes" id="UP000664844"/>
    </source>
</evidence>
<dbReference type="Proteomes" id="UP000664844">
    <property type="component" value="Unassembled WGS sequence"/>
</dbReference>
<dbReference type="EMBL" id="JAFLQW010000225">
    <property type="protein sequence ID" value="MBO0349081.1"/>
    <property type="molecule type" value="Genomic_DNA"/>
</dbReference>
<accession>A0ABS3FPN9</accession>
<sequence length="47" mass="5094">MLQVLIKGFTDVLIAGDGFKESGWRLAIAGGSAYHNDDSNLGQQWGR</sequence>
<protein>
    <submittedName>
        <fullName evidence="1">Uncharacterized protein</fullName>
    </submittedName>
</protein>
<dbReference type="RefSeq" id="WP_207087617.1">
    <property type="nucleotide sequence ID" value="NZ_JAFLQW010000225.1"/>
</dbReference>
<comment type="caution">
    <text evidence="1">The sequence shown here is derived from an EMBL/GenBank/DDBJ whole genome shotgun (WGS) entry which is preliminary data.</text>
</comment>
<name>A0ABS3FPN9_9CYAN</name>
<keyword evidence="2" id="KW-1185">Reference proteome</keyword>
<reference evidence="1 2" key="1">
    <citation type="submission" date="2021-03" db="EMBL/GenBank/DDBJ databases">
        <title>Metabolic Capacity of the Antarctic Cyanobacterium Phormidium pseudopriestleyi that Sustains Oxygenic Photosynthesis in the Presence of Hydrogen Sulfide.</title>
        <authorList>
            <person name="Lumian J.E."/>
            <person name="Jungblut A.D."/>
            <person name="Dillon M.L."/>
            <person name="Hawes I."/>
            <person name="Doran P.T."/>
            <person name="Mackey T.J."/>
            <person name="Dick G.J."/>
            <person name="Grettenberger C.L."/>
            <person name="Sumner D.Y."/>
        </authorList>
    </citation>
    <scope>NUCLEOTIDE SEQUENCE [LARGE SCALE GENOMIC DNA]</scope>
    <source>
        <strain evidence="1 2">FRX01</strain>
    </source>
</reference>
<organism evidence="1 2">
    <name type="scientific">Phormidium pseudopriestleyi FRX01</name>
    <dbReference type="NCBI Taxonomy" id="1759528"/>
    <lineage>
        <taxon>Bacteria</taxon>
        <taxon>Bacillati</taxon>
        <taxon>Cyanobacteriota</taxon>
        <taxon>Cyanophyceae</taxon>
        <taxon>Oscillatoriophycideae</taxon>
        <taxon>Oscillatoriales</taxon>
        <taxon>Oscillatoriaceae</taxon>
        <taxon>Phormidium</taxon>
    </lineage>
</organism>
<proteinExistence type="predicted"/>
<gene>
    <name evidence="1" type="ORF">J0895_08190</name>
</gene>